<gene>
    <name evidence="2" type="ORF">H6F44_11155</name>
</gene>
<accession>A0A926UVB7</accession>
<dbReference type="EMBL" id="JACJPY010000031">
    <property type="protein sequence ID" value="MBD2150672.1"/>
    <property type="molecule type" value="Genomic_DNA"/>
</dbReference>
<dbReference type="Pfam" id="PF00535">
    <property type="entry name" value="Glycos_transf_2"/>
    <property type="match status" value="1"/>
</dbReference>
<keyword evidence="3" id="KW-1185">Reference proteome</keyword>
<dbReference type="RefSeq" id="WP_190351036.1">
    <property type="nucleotide sequence ID" value="NZ_JACJPY010000031.1"/>
</dbReference>
<feature type="domain" description="Glycosyltransferase 2-like" evidence="1">
    <location>
        <begin position="24"/>
        <end position="137"/>
    </location>
</feature>
<dbReference type="InterPro" id="IPR029044">
    <property type="entry name" value="Nucleotide-diphossugar_trans"/>
</dbReference>
<comment type="caution">
    <text evidence="2">The sequence shown here is derived from an EMBL/GenBank/DDBJ whole genome shotgun (WGS) entry which is preliminary data.</text>
</comment>
<dbReference type="Proteomes" id="UP000631421">
    <property type="component" value="Unassembled WGS sequence"/>
</dbReference>
<dbReference type="SUPFAM" id="SSF53448">
    <property type="entry name" value="Nucleotide-diphospho-sugar transferases"/>
    <property type="match status" value="1"/>
</dbReference>
<reference evidence="2" key="2">
    <citation type="submission" date="2020-08" db="EMBL/GenBank/DDBJ databases">
        <authorList>
            <person name="Chen M."/>
            <person name="Teng W."/>
            <person name="Zhao L."/>
            <person name="Hu C."/>
            <person name="Zhou Y."/>
            <person name="Han B."/>
            <person name="Song L."/>
            <person name="Shu W."/>
        </authorList>
    </citation>
    <scope>NUCLEOTIDE SEQUENCE</scope>
    <source>
        <strain evidence="2">FACHB-1277</strain>
    </source>
</reference>
<name>A0A926UVB7_9CYAN</name>
<dbReference type="AlphaFoldDB" id="A0A926UVB7"/>
<evidence type="ECO:0000259" key="1">
    <source>
        <dbReference type="Pfam" id="PF00535"/>
    </source>
</evidence>
<organism evidence="2 3">
    <name type="scientific">Pseudanabaena cinerea FACHB-1277</name>
    <dbReference type="NCBI Taxonomy" id="2949581"/>
    <lineage>
        <taxon>Bacteria</taxon>
        <taxon>Bacillati</taxon>
        <taxon>Cyanobacteriota</taxon>
        <taxon>Cyanophyceae</taxon>
        <taxon>Pseudanabaenales</taxon>
        <taxon>Pseudanabaenaceae</taxon>
        <taxon>Pseudanabaena</taxon>
        <taxon>Pseudanabaena cinerea</taxon>
    </lineage>
</organism>
<evidence type="ECO:0000313" key="3">
    <source>
        <dbReference type="Proteomes" id="UP000631421"/>
    </source>
</evidence>
<dbReference type="Gene3D" id="3.90.550.10">
    <property type="entry name" value="Spore Coat Polysaccharide Biosynthesis Protein SpsA, Chain A"/>
    <property type="match status" value="1"/>
</dbReference>
<dbReference type="InterPro" id="IPR001173">
    <property type="entry name" value="Glyco_trans_2-like"/>
</dbReference>
<proteinExistence type="predicted"/>
<dbReference type="PANTHER" id="PTHR22916">
    <property type="entry name" value="GLYCOSYLTRANSFERASE"/>
    <property type="match status" value="1"/>
</dbReference>
<reference evidence="2" key="1">
    <citation type="journal article" date="2015" name="ISME J.">
        <title>Draft Genome Sequence of Streptomyces incarnatus NRRL8089, which Produces the Nucleoside Antibiotic Sinefungin.</title>
        <authorList>
            <person name="Oshima K."/>
            <person name="Hattori M."/>
            <person name="Shimizu H."/>
            <person name="Fukuda K."/>
            <person name="Nemoto M."/>
            <person name="Inagaki K."/>
            <person name="Tamura T."/>
        </authorList>
    </citation>
    <scope>NUCLEOTIDE SEQUENCE</scope>
    <source>
        <strain evidence="2">FACHB-1277</strain>
    </source>
</reference>
<sequence>MSINPELFPVISPVAAHTARSQISVIIPTYNRVDYLSNCLNSVLSQALPKEQMQIIVVDDCSSLNKQMDIQSIIEKVGDGRIEFYRNSQNLGNAATFNVGINLAHGEWIHILHDDDWVLPQFYSTIQKIIESHSNQVNLSIEATEIEIGAIFCRYVTADCDNNWLGMSQLHLHKAGILPNWLYTVATNNPIAPPAVIVRRKAYEYLGGFYCGFISSNSEDWDMYKRIASFYDWWFEPQVLACYRQHSQSITNQNAKLGLRTADLRTNIEISYDYLPLDIRDDLTAIAKRNYALLAFKRALSYFEANNFDAGLVEIREGLKTSSEPSVVNLLFKEVLIHAIAEPLRAVIAELLIDLTSLNDL</sequence>
<dbReference type="CDD" id="cd00761">
    <property type="entry name" value="Glyco_tranf_GTA_type"/>
    <property type="match status" value="1"/>
</dbReference>
<protein>
    <submittedName>
        <fullName evidence="2">Glycosyltransferase family 2 protein</fullName>
    </submittedName>
</protein>
<evidence type="ECO:0000313" key="2">
    <source>
        <dbReference type="EMBL" id="MBD2150672.1"/>
    </source>
</evidence>